<dbReference type="Pfam" id="PF25906">
    <property type="entry name" value="PucR-like_N"/>
    <property type="match status" value="1"/>
</dbReference>
<dbReference type="InterPro" id="IPR058663">
    <property type="entry name" value="PucR-like_N"/>
</dbReference>
<dbReference type="Proteomes" id="UP000627838">
    <property type="component" value="Unassembled WGS sequence"/>
</dbReference>
<sequence>MAPPPLSVRRARSPLPCHPPRVRVGDLLRPHLDSVVQEIAGEIRRQLPAYAHPADSVQGRRMIRTISTTVRGFVDAVDDPAPDWTPLTNLYAHIGAREASGGQGLDGLEAALRLSSQITCRRFISHAYDFGWSQETLSMLTESHFGLLGVLVDAAAEGYASAREELATRRERARGRLRDVLVADPPIGREAIRELAKAADWTAPETICAVALRGPADGTARLVPPTVLADWSGDAPYLVVPDPGGPGQERLMAALADACPGAVGPTVPVDRGAVSLRWARRAVALAAAGVLPGDGTVRCCDHLATLITAEARDLVEAAAPQYLRPLMEQPSPRREMLAETLLTYFNSGGNAVVTGRQLHIHPQTVRYRIRVIHEMFGGEPAAPDTKLATMIALNSMLRLVPDAVPEPSG</sequence>
<dbReference type="Gene3D" id="1.10.10.2840">
    <property type="entry name" value="PucR C-terminal helix-turn-helix domain"/>
    <property type="match status" value="1"/>
</dbReference>
<dbReference type="Pfam" id="PF13556">
    <property type="entry name" value="HTH_30"/>
    <property type="match status" value="1"/>
</dbReference>
<dbReference type="InterPro" id="IPR025736">
    <property type="entry name" value="PucR_C-HTH_dom"/>
</dbReference>
<dbReference type="PANTHER" id="PTHR33744:SF1">
    <property type="entry name" value="DNA-BINDING TRANSCRIPTIONAL ACTIVATOR ADER"/>
    <property type="match status" value="1"/>
</dbReference>
<accession>A0ABR9K080</accession>
<dbReference type="PANTHER" id="PTHR33744">
    <property type="entry name" value="CARBOHYDRATE DIACID REGULATOR"/>
    <property type="match status" value="1"/>
</dbReference>
<organism evidence="3 4">
    <name type="scientific">Actinomadura algeriensis</name>
    <dbReference type="NCBI Taxonomy" id="1679523"/>
    <lineage>
        <taxon>Bacteria</taxon>
        <taxon>Bacillati</taxon>
        <taxon>Actinomycetota</taxon>
        <taxon>Actinomycetes</taxon>
        <taxon>Streptosporangiales</taxon>
        <taxon>Thermomonosporaceae</taxon>
        <taxon>Actinomadura</taxon>
    </lineage>
</organism>
<gene>
    <name evidence="3" type="ORF">H4W34_006076</name>
</gene>
<dbReference type="EMBL" id="JADBDZ010000001">
    <property type="protein sequence ID" value="MBE1536243.1"/>
    <property type="molecule type" value="Genomic_DNA"/>
</dbReference>
<comment type="caution">
    <text evidence="3">The sequence shown here is derived from an EMBL/GenBank/DDBJ whole genome shotgun (WGS) entry which is preliminary data.</text>
</comment>
<name>A0ABR9K080_9ACTN</name>
<reference evidence="3 4" key="1">
    <citation type="submission" date="2020-10" db="EMBL/GenBank/DDBJ databases">
        <title>Sequencing the genomes of 1000 actinobacteria strains.</title>
        <authorList>
            <person name="Klenk H.-P."/>
        </authorList>
    </citation>
    <scope>NUCLEOTIDE SEQUENCE [LARGE SCALE GENOMIC DNA]</scope>
    <source>
        <strain evidence="3 4">DSM 46744</strain>
    </source>
</reference>
<protein>
    <recommendedName>
        <fullName evidence="5">PucR family transcriptional regulator</fullName>
    </recommendedName>
</protein>
<evidence type="ECO:0000313" key="4">
    <source>
        <dbReference type="Proteomes" id="UP000627838"/>
    </source>
</evidence>
<evidence type="ECO:0000259" key="1">
    <source>
        <dbReference type="Pfam" id="PF13556"/>
    </source>
</evidence>
<keyword evidence="4" id="KW-1185">Reference proteome</keyword>
<proteinExistence type="predicted"/>
<feature type="domain" description="PucR-like N-terminal" evidence="2">
    <location>
        <begin position="25"/>
        <end position="182"/>
    </location>
</feature>
<evidence type="ECO:0000313" key="3">
    <source>
        <dbReference type="EMBL" id="MBE1536243.1"/>
    </source>
</evidence>
<dbReference type="InterPro" id="IPR051448">
    <property type="entry name" value="CdaR-like_regulators"/>
</dbReference>
<dbReference type="RefSeq" id="WP_192762305.1">
    <property type="nucleotide sequence ID" value="NZ_JADBDZ010000001.1"/>
</dbReference>
<evidence type="ECO:0000259" key="2">
    <source>
        <dbReference type="Pfam" id="PF25906"/>
    </source>
</evidence>
<evidence type="ECO:0008006" key="5">
    <source>
        <dbReference type="Google" id="ProtNLM"/>
    </source>
</evidence>
<dbReference type="InterPro" id="IPR042070">
    <property type="entry name" value="PucR_C-HTH_sf"/>
</dbReference>
<feature type="domain" description="PucR C-terminal helix-turn-helix" evidence="1">
    <location>
        <begin position="337"/>
        <end position="393"/>
    </location>
</feature>